<comment type="caution">
    <text evidence="1">The sequence shown here is derived from an EMBL/GenBank/DDBJ whole genome shotgun (WGS) entry which is preliminary data.</text>
</comment>
<dbReference type="Proteomes" id="UP000279089">
    <property type="component" value="Unassembled WGS sequence"/>
</dbReference>
<keyword evidence="2" id="KW-1185">Reference proteome</keyword>
<accession>A0A3N4MEI8</accession>
<gene>
    <name evidence="1" type="ORF">EG028_15365</name>
</gene>
<evidence type="ECO:0000313" key="2">
    <source>
        <dbReference type="Proteomes" id="UP000279089"/>
    </source>
</evidence>
<reference evidence="2" key="1">
    <citation type="submission" date="2018-11" db="EMBL/GenBank/DDBJ databases">
        <title>Chitinophaga lutea sp.nov., isolate from arsenic contaminated soil.</title>
        <authorList>
            <person name="Zong Y."/>
        </authorList>
    </citation>
    <scope>NUCLEOTIDE SEQUENCE [LARGE SCALE GENOMIC DNA]</scope>
    <source>
        <strain evidence="2">YLT18</strain>
    </source>
</reference>
<proteinExistence type="predicted"/>
<dbReference type="AlphaFoldDB" id="A0A3N4MEI8"/>
<organism evidence="1 2">
    <name type="scientific">Chitinophaga barathri</name>
    <dbReference type="NCBI Taxonomy" id="1647451"/>
    <lineage>
        <taxon>Bacteria</taxon>
        <taxon>Pseudomonadati</taxon>
        <taxon>Bacteroidota</taxon>
        <taxon>Chitinophagia</taxon>
        <taxon>Chitinophagales</taxon>
        <taxon>Chitinophagaceae</taxon>
        <taxon>Chitinophaga</taxon>
    </lineage>
</organism>
<evidence type="ECO:0000313" key="1">
    <source>
        <dbReference type="EMBL" id="RPD40037.1"/>
    </source>
</evidence>
<dbReference type="EMBL" id="RMBX01000008">
    <property type="protein sequence ID" value="RPD40037.1"/>
    <property type="molecule type" value="Genomic_DNA"/>
</dbReference>
<sequence length="62" mass="6938">MPQFNGNDLARLQWKGRKVYNPPGRRERKDAGASGAFTVIFFQVEAPFAERIAGSAGRKHAY</sequence>
<name>A0A3N4MEI8_9BACT</name>
<protein>
    <submittedName>
        <fullName evidence="1">Uncharacterized protein</fullName>
    </submittedName>
</protein>